<feature type="transmembrane region" description="Helical" evidence="9">
    <location>
        <begin position="281"/>
        <end position="304"/>
    </location>
</feature>
<protein>
    <submittedName>
        <fullName evidence="11">ABC transporter permease</fullName>
    </submittedName>
</protein>
<dbReference type="InterPro" id="IPR045621">
    <property type="entry name" value="BPD_transp_1_N"/>
</dbReference>
<dbReference type="Pfam" id="PF00528">
    <property type="entry name" value="BPD_transp_1"/>
    <property type="match status" value="1"/>
</dbReference>
<dbReference type="InterPro" id="IPR000515">
    <property type="entry name" value="MetI-like"/>
</dbReference>
<reference evidence="11 12" key="1">
    <citation type="submission" date="2022-02" db="EMBL/GenBank/DDBJ databases">
        <title>Description of Brenneria tiliae sp. nov. isolated from symptomatic Tilia x moltkei and Tilia x europaea trees in the UK.</title>
        <authorList>
            <person name="Kile H."/>
        </authorList>
    </citation>
    <scope>NUCLEOTIDE SEQUENCE [LARGE SCALE GENOMIC DNA]</scope>
    <source>
        <strain evidence="11 12">MC1SB4.1</strain>
    </source>
</reference>
<accession>A0ABT0MWN8</accession>
<evidence type="ECO:0000256" key="2">
    <source>
        <dbReference type="ARBA" id="ARBA00022448"/>
    </source>
</evidence>
<evidence type="ECO:0000256" key="4">
    <source>
        <dbReference type="ARBA" id="ARBA00022519"/>
    </source>
</evidence>
<keyword evidence="5 9" id="KW-0812">Transmembrane</keyword>
<dbReference type="CDD" id="cd06261">
    <property type="entry name" value="TM_PBP2"/>
    <property type="match status" value="1"/>
</dbReference>
<dbReference type="PANTHER" id="PTHR43163:SF6">
    <property type="entry name" value="DIPEPTIDE TRANSPORT SYSTEM PERMEASE PROTEIN DPPB-RELATED"/>
    <property type="match status" value="1"/>
</dbReference>
<dbReference type="SUPFAM" id="SSF161098">
    <property type="entry name" value="MetI-like"/>
    <property type="match status" value="1"/>
</dbReference>
<dbReference type="PROSITE" id="PS50928">
    <property type="entry name" value="ABC_TM1"/>
    <property type="match status" value="1"/>
</dbReference>
<feature type="domain" description="ABC transmembrane type-1" evidence="10">
    <location>
        <begin position="95"/>
        <end position="300"/>
    </location>
</feature>
<evidence type="ECO:0000313" key="11">
    <source>
        <dbReference type="EMBL" id="MCL2893713.1"/>
    </source>
</evidence>
<keyword evidence="7 9" id="KW-0472">Membrane</keyword>
<evidence type="ECO:0000256" key="3">
    <source>
        <dbReference type="ARBA" id="ARBA00022475"/>
    </source>
</evidence>
<gene>
    <name evidence="11" type="ORF">MFP26_13575</name>
</gene>
<dbReference type="EMBL" id="JAKPBZ010000112">
    <property type="protein sequence ID" value="MCL2893713.1"/>
    <property type="molecule type" value="Genomic_DNA"/>
</dbReference>
<keyword evidence="3" id="KW-1003">Cell membrane</keyword>
<comment type="similarity">
    <text evidence="8">Belongs to the binding-protein-dependent transport system permease family. OppBC subfamily.</text>
</comment>
<dbReference type="PANTHER" id="PTHR43163">
    <property type="entry name" value="DIPEPTIDE TRANSPORT SYSTEM PERMEASE PROTEIN DPPB-RELATED"/>
    <property type="match status" value="1"/>
</dbReference>
<dbReference type="InterPro" id="IPR035906">
    <property type="entry name" value="MetI-like_sf"/>
</dbReference>
<dbReference type="RefSeq" id="WP_249245096.1">
    <property type="nucleotide sequence ID" value="NZ_JAKPBZ010000112.1"/>
</dbReference>
<feature type="transmembrane region" description="Helical" evidence="9">
    <location>
        <begin position="177"/>
        <end position="197"/>
    </location>
</feature>
<evidence type="ECO:0000313" key="12">
    <source>
        <dbReference type="Proteomes" id="UP001203069"/>
    </source>
</evidence>
<dbReference type="Gene3D" id="1.10.3720.10">
    <property type="entry name" value="MetI-like"/>
    <property type="match status" value="1"/>
</dbReference>
<dbReference type="Proteomes" id="UP001203069">
    <property type="component" value="Unassembled WGS sequence"/>
</dbReference>
<feature type="transmembrane region" description="Helical" evidence="9">
    <location>
        <begin position="99"/>
        <end position="122"/>
    </location>
</feature>
<name>A0ABT0MWN8_9GAMM</name>
<comment type="caution">
    <text evidence="11">The sequence shown here is derived from an EMBL/GenBank/DDBJ whole genome shotgun (WGS) entry which is preliminary data.</text>
</comment>
<proteinExistence type="inferred from homology"/>
<comment type="subcellular location">
    <subcellularLocation>
        <location evidence="1">Cell inner membrane</location>
        <topology evidence="1">Multi-pass membrane protein</topology>
    </subcellularLocation>
    <subcellularLocation>
        <location evidence="9">Cell membrane</location>
        <topology evidence="9">Multi-pass membrane protein</topology>
    </subcellularLocation>
</comment>
<evidence type="ECO:0000259" key="10">
    <source>
        <dbReference type="PROSITE" id="PS50928"/>
    </source>
</evidence>
<evidence type="ECO:0000256" key="8">
    <source>
        <dbReference type="ARBA" id="ARBA00024202"/>
    </source>
</evidence>
<evidence type="ECO:0000256" key="6">
    <source>
        <dbReference type="ARBA" id="ARBA00022989"/>
    </source>
</evidence>
<evidence type="ECO:0000256" key="5">
    <source>
        <dbReference type="ARBA" id="ARBA00022692"/>
    </source>
</evidence>
<organism evidence="11 12">
    <name type="scientific">Brenneria tiliae</name>
    <dbReference type="NCBI Taxonomy" id="2914984"/>
    <lineage>
        <taxon>Bacteria</taxon>
        <taxon>Pseudomonadati</taxon>
        <taxon>Pseudomonadota</taxon>
        <taxon>Gammaproteobacteria</taxon>
        <taxon>Enterobacterales</taxon>
        <taxon>Pectobacteriaceae</taxon>
        <taxon>Brenneria</taxon>
    </lineage>
</organism>
<dbReference type="Pfam" id="PF19300">
    <property type="entry name" value="BPD_transp_1_N"/>
    <property type="match status" value="1"/>
</dbReference>
<evidence type="ECO:0000256" key="9">
    <source>
        <dbReference type="RuleBase" id="RU363032"/>
    </source>
</evidence>
<sequence>MISYIFRRVLGWLPVLLVSSVIVFAVVRALPGDPADMLAGPDASAADVQKIREQFGFDRPWPVQYLQWISHMAQGDFGVSYTYHRENSEIIFSRLPHSLLVAICALAVALLTGVPLGLAAGLRQGSWLDNAASFLASLMVATPNFWFGLLAILFVSVTLGWLPPGGFVSWDESPLEFVLALILPTATLALHPFAVLVRFTRNAVSETLHENFIRAAYAKGLSSKRIIVKYVLRNSLLPVVTMAGILFGRMLGGAVVVESVFSWPGIGRLLVQSIINRDYGMVQGILLVLVAFFMVINLFVDLLYGSIDPRIRLSKGGQG</sequence>
<keyword evidence="2 9" id="KW-0813">Transport</keyword>
<evidence type="ECO:0000256" key="1">
    <source>
        <dbReference type="ARBA" id="ARBA00004429"/>
    </source>
</evidence>
<feature type="transmembrane region" description="Helical" evidence="9">
    <location>
        <begin position="134"/>
        <end position="157"/>
    </location>
</feature>
<keyword evidence="4" id="KW-0997">Cell inner membrane</keyword>
<evidence type="ECO:0000256" key="7">
    <source>
        <dbReference type="ARBA" id="ARBA00023136"/>
    </source>
</evidence>
<keyword evidence="6 9" id="KW-1133">Transmembrane helix</keyword>
<keyword evidence="12" id="KW-1185">Reference proteome</keyword>
<feature type="transmembrane region" description="Helical" evidence="9">
    <location>
        <begin position="235"/>
        <end position="261"/>
    </location>
</feature>